<dbReference type="Pfam" id="PF07229">
    <property type="entry name" value="VirE2"/>
    <property type="match status" value="1"/>
</dbReference>
<dbReference type="InterPro" id="IPR009868">
    <property type="entry name" value="VirE2"/>
</dbReference>
<reference evidence="2 3" key="1">
    <citation type="submission" date="2024-09" db="EMBL/GenBank/DDBJ databases">
        <authorList>
            <person name="Sun Q."/>
            <person name="Mori K."/>
        </authorList>
    </citation>
    <scope>NUCLEOTIDE SEQUENCE [LARGE SCALE GENOMIC DNA]</scope>
    <source>
        <strain evidence="2 3">TBRC 4938</strain>
    </source>
</reference>
<evidence type="ECO:0000313" key="2">
    <source>
        <dbReference type="EMBL" id="MFB9951876.1"/>
    </source>
</evidence>
<proteinExistence type="predicted"/>
<evidence type="ECO:0000313" key="3">
    <source>
        <dbReference type="Proteomes" id="UP001589692"/>
    </source>
</evidence>
<feature type="compositionally biased region" description="Basic and acidic residues" evidence="1">
    <location>
        <begin position="16"/>
        <end position="27"/>
    </location>
</feature>
<feature type="compositionally biased region" description="Polar residues" evidence="1">
    <location>
        <begin position="1"/>
        <end position="10"/>
    </location>
</feature>
<gene>
    <name evidence="2" type="ORF">ACFFP0_23760</name>
</gene>
<dbReference type="EMBL" id="JBHMAA010000029">
    <property type="protein sequence ID" value="MFB9951876.1"/>
    <property type="molecule type" value="Genomic_DNA"/>
</dbReference>
<organism evidence="2 3">
    <name type="scientific">Rhizobium puerariae</name>
    <dbReference type="NCBI Taxonomy" id="1585791"/>
    <lineage>
        <taxon>Bacteria</taxon>
        <taxon>Pseudomonadati</taxon>
        <taxon>Pseudomonadota</taxon>
        <taxon>Alphaproteobacteria</taxon>
        <taxon>Hyphomicrobiales</taxon>
        <taxon>Rhizobiaceae</taxon>
        <taxon>Rhizobium/Agrobacterium group</taxon>
        <taxon>Rhizobium</taxon>
    </lineage>
</organism>
<name>A0ABV6AMN1_9HYPH</name>
<accession>A0ABV6AMN1</accession>
<dbReference type="RefSeq" id="WP_377264696.1">
    <property type="nucleotide sequence ID" value="NZ_JBHMAA010000029.1"/>
</dbReference>
<comment type="caution">
    <text evidence="2">The sequence shown here is derived from an EMBL/GenBank/DDBJ whole genome shotgun (WGS) entry which is preliminary data.</text>
</comment>
<sequence length="490" mass="55321">MHGVQSSSDAGTAKKVKLESTSHDIKSLPDLPDLEHLPGSTRSSDAYIVANRKDGQWTGKTNGNLDRQLTTKEFEEACCLHRDGAGNYYPSPVAFERIPIPDEKKAEWGDLPKKEFGQRSFAYRLDIWRRENQKRGITTDKIFFEKDDKFKTKDGRLKPEDQILKTEYGDRRVEKRYKYPLQAGTLLPDIMIKTGKGEVHFLTRHANDNMVGKGFDDFQAAVHKTYGENAEIKLKSSSGIMHDANYLNMWEKGGADRRFRSFVGERAPHDLDLPKATVNIGRRPDGNGGYTRDRHVSIEALKYLANPDPASAVDPKLKENAAKWVNALEKGELWDRVQLQTRNGKGYQTPGRMSYADSTHFKNIMKEVGLPESMGEQRQSKTLKFEGFERNSAALVQVGPQLKDARDLSPEERGTLSSTQVLIADRNDDGQSKGTYTSMAEYQRLGKRLPDKAAADLGMPADQYSKNFVKPEKVLPPVYDTRARSTEMVR</sequence>
<protein>
    <submittedName>
        <fullName evidence="2">VirE2 family protein</fullName>
    </submittedName>
</protein>
<keyword evidence="3" id="KW-1185">Reference proteome</keyword>
<evidence type="ECO:0000256" key="1">
    <source>
        <dbReference type="SAM" id="MobiDB-lite"/>
    </source>
</evidence>
<feature type="region of interest" description="Disordered" evidence="1">
    <location>
        <begin position="1"/>
        <end position="39"/>
    </location>
</feature>
<dbReference type="Proteomes" id="UP001589692">
    <property type="component" value="Unassembled WGS sequence"/>
</dbReference>